<organism evidence="1 2">
    <name type="scientific">Vibrio comitans NBRC 102076</name>
    <dbReference type="NCBI Taxonomy" id="1219078"/>
    <lineage>
        <taxon>Bacteria</taxon>
        <taxon>Pseudomonadati</taxon>
        <taxon>Pseudomonadota</taxon>
        <taxon>Gammaproteobacteria</taxon>
        <taxon>Vibrionales</taxon>
        <taxon>Vibrionaceae</taxon>
        <taxon>Vibrio</taxon>
    </lineage>
</organism>
<proteinExistence type="predicted"/>
<name>A0A4Y3INY3_9VIBR</name>
<dbReference type="Proteomes" id="UP000318242">
    <property type="component" value="Unassembled WGS sequence"/>
</dbReference>
<dbReference type="EMBL" id="BJLH01000009">
    <property type="protein sequence ID" value="GEA60957.1"/>
    <property type="molecule type" value="Genomic_DNA"/>
</dbReference>
<reference evidence="1 2" key="1">
    <citation type="submission" date="2019-06" db="EMBL/GenBank/DDBJ databases">
        <title>Whole genome shotgun sequence of Vibrio comitans NBRC 102076.</title>
        <authorList>
            <person name="Hosoyama A."/>
            <person name="Uohara A."/>
            <person name="Ohji S."/>
            <person name="Ichikawa N."/>
        </authorList>
    </citation>
    <scope>NUCLEOTIDE SEQUENCE [LARGE SCALE GENOMIC DNA]</scope>
    <source>
        <strain evidence="1 2">NBRC 102076</strain>
    </source>
</reference>
<comment type="caution">
    <text evidence="1">The sequence shown here is derived from an EMBL/GenBank/DDBJ whole genome shotgun (WGS) entry which is preliminary data.</text>
</comment>
<sequence length="116" mass="13285">MGKLSKEEQLKLDKLIRKANRLSTLATNFEADCYATCQLEIAKLFLRNYEYAAKFPPFVLDSYDAYQEAINQVSDTDLGELVIGDDYLDTLVMETLVKRQMCINKRNEVAENTYAA</sequence>
<evidence type="ECO:0000313" key="2">
    <source>
        <dbReference type="Proteomes" id="UP000318242"/>
    </source>
</evidence>
<dbReference type="RefSeq" id="WP_141271355.1">
    <property type="nucleotide sequence ID" value="NZ_BJLH01000009.1"/>
</dbReference>
<gene>
    <name evidence="1" type="ORF">VCO01S_21500</name>
</gene>
<keyword evidence="2" id="KW-1185">Reference proteome</keyword>
<protein>
    <submittedName>
        <fullName evidence="1">Uncharacterized protein</fullName>
    </submittedName>
</protein>
<accession>A0A4Y3INY3</accession>
<evidence type="ECO:0000313" key="1">
    <source>
        <dbReference type="EMBL" id="GEA60957.1"/>
    </source>
</evidence>
<dbReference type="AlphaFoldDB" id="A0A4Y3INY3"/>